<evidence type="ECO:0000256" key="1">
    <source>
        <dbReference type="SAM" id="MobiDB-lite"/>
    </source>
</evidence>
<sequence>MAQGVVYADLRFVKAPRGNTTGSRSQEAAPAEEDDAELTYENVRLPQTGEVKQGQGAEQSKVRAASSGRGMTSLAETCPKGIDVNILAGCVQFTP</sequence>
<dbReference type="Proteomes" id="UP000827986">
    <property type="component" value="Unassembled WGS sequence"/>
</dbReference>
<comment type="caution">
    <text evidence="2">The sequence shown here is derived from an EMBL/GenBank/DDBJ whole genome shotgun (WGS) entry which is preliminary data.</text>
</comment>
<name>A0A9D3WW18_9SAUR</name>
<dbReference type="EMBL" id="JAHDVG010000485">
    <property type="protein sequence ID" value="KAH1169162.1"/>
    <property type="molecule type" value="Genomic_DNA"/>
</dbReference>
<reference evidence="2" key="1">
    <citation type="submission" date="2021-09" db="EMBL/GenBank/DDBJ databases">
        <title>The genome of Mauremys mutica provides insights into the evolution of semi-aquatic lifestyle.</title>
        <authorList>
            <person name="Gong S."/>
            <person name="Gao Y."/>
        </authorList>
    </citation>
    <scope>NUCLEOTIDE SEQUENCE</scope>
    <source>
        <strain evidence="2">MM-2020</strain>
        <tissue evidence="2">Muscle</tissue>
    </source>
</reference>
<feature type="region of interest" description="Disordered" evidence="1">
    <location>
        <begin position="16"/>
        <end position="75"/>
    </location>
</feature>
<proteinExistence type="predicted"/>
<keyword evidence="3" id="KW-1185">Reference proteome</keyword>
<dbReference type="AlphaFoldDB" id="A0A9D3WW18"/>
<protein>
    <submittedName>
        <fullName evidence="2">Uncharacterized protein</fullName>
    </submittedName>
</protein>
<evidence type="ECO:0000313" key="3">
    <source>
        <dbReference type="Proteomes" id="UP000827986"/>
    </source>
</evidence>
<accession>A0A9D3WW18</accession>
<gene>
    <name evidence="2" type="ORF">KIL84_013752</name>
</gene>
<evidence type="ECO:0000313" key="2">
    <source>
        <dbReference type="EMBL" id="KAH1169162.1"/>
    </source>
</evidence>
<organism evidence="2 3">
    <name type="scientific">Mauremys mutica</name>
    <name type="common">yellowpond turtle</name>
    <dbReference type="NCBI Taxonomy" id="74926"/>
    <lineage>
        <taxon>Eukaryota</taxon>
        <taxon>Metazoa</taxon>
        <taxon>Chordata</taxon>
        <taxon>Craniata</taxon>
        <taxon>Vertebrata</taxon>
        <taxon>Euteleostomi</taxon>
        <taxon>Archelosauria</taxon>
        <taxon>Testudinata</taxon>
        <taxon>Testudines</taxon>
        <taxon>Cryptodira</taxon>
        <taxon>Durocryptodira</taxon>
        <taxon>Testudinoidea</taxon>
        <taxon>Geoemydidae</taxon>
        <taxon>Geoemydinae</taxon>
        <taxon>Mauremys</taxon>
    </lineage>
</organism>